<gene>
    <name evidence="1" type="ORF">BZM27_38725</name>
</gene>
<evidence type="ECO:0000313" key="1">
    <source>
        <dbReference type="EMBL" id="TCG04745.1"/>
    </source>
</evidence>
<comment type="caution">
    <text evidence="1">The sequence shown here is derived from an EMBL/GenBank/DDBJ whole genome shotgun (WGS) entry which is preliminary data.</text>
</comment>
<dbReference type="AlphaFoldDB" id="A0A4R0X879"/>
<evidence type="ECO:0000313" key="2">
    <source>
        <dbReference type="Proteomes" id="UP000294200"/>
    </source>
</evidence>
<name>A0A4R0X879_9BURK</name>
<dbReference type="EMBL" id="MWML01000223">
    <property type="protein sequence ID" value="TCG04745.1"/>
    <property type="molecule type" value="Genomic_DNA"/>
</dbReference>
<sequence length="82" mass="9079">MRRGNLNVRSGIAFRARAPMSGPFAPPSCNKREDALSDGMEQTRSIAQGGVNYVQSTSLRASFNALGIQRRFQSMEEFHVAF</sequence>
<proteinExistence type="predicted"/>
<dbReference type="Proteomes" id="UP000294200">
    <property type="component" value="Unassembled WGS sequence"/>
</dbReference>
<reference evidence="1 2" key="1">
    <citation type="submission" date="2017-02" db="EMBL/GenBank/DDBJ databases">
        <title>Paraburkholderia sophoroidis sp. nov. and Paraburkholderia steynii sp. nov. rhizobial symbionts of the fynbos legume Hypocalyptus sophoroides.</title>
        <authorList>
            <person name="Steenkamp E.T."/>
            <person name="Beukes C.W."/>
            <person name="Van Zyl E."/>
            <person name="Avontuur J."/>
            <person name="Chan W.Y."/>
            <person name="Hassen A."/>
            <person name="Palmer M."/>
            <person name="Mthombeni L."/>
            <person name="Phalane F."/>
            <person name="Sereme K."/>
            <person name="Venter S.N."/>
        </authorList>
    </citation>
    <scope>NUCLEOTIDE SEQUENCE [LARGE SCALE GENOMIC DNA]</scope>
    <source>
        <strain evidence="1 2">HC1.1ba</strain>
    </source>
</reference>
<organism evidence="1 2">
    <name type="scientific">Paraburkholderia steynii</name>
    <dbReference type="NCBI Taxonomy" id="1245441"/>
    <lineage>
        <taxon>Bacteria</taxon>
        <taxon>Pseudomonadati</taxon>
        <taxon>Pseudomonadota</taxon>
        <taxon>Betaproteobacteria</taxon>
        <taxon>Burkholderiales</taxon>
        <taxon>Burkholderiaceae</taxon>
        <taxon>Paraburkholderia</taxon>
    </lineage>
</organism>
<protein>
    <submittedName>
        <fullName evidence="1">Uncharacterized protein</fullName>
    </submittedName>
</protein>
<accession>A0A4R0X879</accession>
<keyword evidence="2" id="KW-1185">Reference proteome</keyword>